<feature type="transmembrane region" description="Helical" evidence="8">
    <location>
        <begin position="152"/>
        <end position="173"/>
    </location>
</feature>
<evidence type="ECO:0000256" key="3">
    <source>
        <dbReference type="ARBA" id="ARBA00022519"/>
    </source>
</evidence>
<comment type="caution">
    <text evidence="9">The sequence shown here is derived from an EMBL/GenBank/DDBJ whole genome shotgun (WGS) entry which is preliminary data.</text>
</comment>
<dbReference type="PIRSF" id="PIRSF006102">
    <property type="entry name" value="NQR_DE"/>
    <property type="match status" value="1"/>
</dbReference>
<dbReference type="RefSeq" id="WP_271194472.1">
    <property type="nucleotide sequence ID" value="NZ_BSFN01000003.1"/>
</dbReference>
<keyword evidence="6 8" id="KW-1133">Transmembrane helix</keyword>
<keyword evidence="2" id="KW-0813">Transport</keyword>
<evidence type="ECO:0000313" key="10">
    <source>
        <dbReference type="Proteomes" id="UP001143328"/>
    </source>
</evidence>
<dbReference type="GO" id="GO:0012505">
    <property type="term" value="C:endomembrane system"/>
    <property type="evidence" value="ECO:0007669"/>
    <property type="project" value="UniProtKB-SubCell"/>
</dbReference>
<dbReference type="AlphaFoldDB" id="A0A9W6NEX4"/>
<gene>
    <name evidence="9" type="ORF">GCM10017655_13040</name>
</gene>
<comment type="subcellular location">
    <subcellularLocation>
        <location evidence="1">Endomembrane system</location>
        <topology evidence="1">Multi-pass membrane protein</topology>
    </subcellularLocation>
</comment>
<keyword evidence="10" id="KW-1185">Reference proteome</keyword>
<evidence type="ECO:0000256" key="4">
    <source>
        <dbReference type="ARBA" id="ARBA00022692"/>
    </source>
</evidence>
<feature type="transmembrane region" description="Helical" evidence="8">
    <location>
        <begin position="55"/>
        <end position="74"/>
    </location>
</feature>
<evidence type="ECO:0000256" key="7">
    <source>
        <dbReference type="ARBA" id="ARBA00023136"/>
    </source>
</evidence>
<keyword evidence="5" id="KW-1278">Translocase</keyword>
<organism evidence="9 10">
    <name type="scientific">Pseudomonas turukhanskensis</name>
    <dbReference type="NCBI Taxonomy" id="1806536"/>
    <lineage>
        <taxon>Bacteria</taxon>
        <taxon>Pseudomonadati</taxon>
        <taxon>Pseudomonadota</taxon>
        <taxon>Gammaproteobacteria</taxon>
        <taxon>Pseudomonadales</taxon>
        <taxon>Pseudomonadaceae</taxon>
        <taxon>Pseudomonas</taxon>
    </lineage>
</organism>
<dbReference type="Proteomes" id="UP001143328">
    <property type="component" value="Unassembled WGS sequence"/>
</dbReference>
<feature type="transmembrane region" description="Helical" evidence="8">
    <location>
        <begin position="24"/>
        <end position="43"/>
    </location>
</feature>
<evidence type="ECO:0000256" key="2">
    <source>
        <dbReference type="ARBA" id="ARBA00022448"/>
    </source>
</evidence>
<keyword evidence="3" id="KW-1003">Cell membrane</keyword>
<accession>A0A9W6NEX4</accession>
<dbReference type="InterPro" id="IPR003667">
    <property type="entry name" value="NqrDE/RnfAE"/>
</dbReference>
<dbReference type="EMBL" id="BSFN01000003">
    <property type="protein sequence ID" value="GLK88242.1"/>
    <property type="molecule type" value="Genomic_DNA"/>
</dbReference>
<sequence>MRPVTLVALAPLLGATDLLIKALGLSLVALPLLALLGVLATLLQRLDAKLRTLVLLMAACAVLSLADLLFQAWALELRDALGIFLPLLLVVLLQPPLTMRDGLRQGGLFAALALLLGALRECLGSGTLLGHAEWLFGPAAGNWTLQLEGFTGLHVFGFAPGAFILLGVLWALARCVLPFPDSKA</sequence>
<reference evidence="9" key="2">
    <citation type="submission" date="2023-01" db="EMBL/GenBank/DDBJ databases">
        <authorList>
            <person name="Sun Q."/>
            <person name="Evtushenko L."/>
        </authorList>
    </citation>
    <scope>NUCLEOTIDE SEQUENCE</scope>
    <source>
        <strain evidence="9">VKM B-2935</strain>
    </source>
</reference>
<feature type="transmembrane region" description="Helical" evidence="8">
    <location>
        <begin position="80"/>
        <end position="97"/>
    </location>
</feature>
<keyword evidence="7 8" id="KW-0472">Membrane</keyword>
<proteinExistence type="predicted"/>
<evidence type="ECO:0000256" key="6">
    <source>
        <dbReference type="ARBA" id="ARBA00022989"/>
    </source>
</evidence>
<protein>
    <submittedName>
        <fullName evidence="9">Electron transport complex subunit E</fullName>
    </submittedName>
</protein>
<feature type="transmembrane region" description="Helical" evidence="8">
    <location>
        <begin position="109"/>
        <end position="132"/>
    </location>
</feature>
<dbReference type="PANTHER" id="PTHR30586:SF0">
    <property type="entry name" value="ION-TRANSLOCATING OXIDOREDUCTASE COMPLEX SUBUNIT E"/>
    <property type="match status" value="1"/>
</dbReference>
<evidence type="ECO:0000256" key="8">
    <source>
        <dbReference type="SAM" id="Phobius"/>
    </source>
</evidence>
<reference evidence="9" key="1">
    <citation type="journal article" date="2014" name="Int. J. Syst. Evol. Microbiol.">
        <title>Complete genome sequence of Corynebacterium casei LMG S-19264T (=DSM 44701T), isolated from a smear-ripened cheese.</title>
        <authorList>
            <consortium name="US DOE Joint Genome Institute (JGI-PGF)"/>
            <person name="Walter F."/>
            <person name="Albersmeier A."/>
            <person name="Kalinowski J."/>
            <person name="Ruckert C."/>
        </authorList>
    </citation>
    <scope>NUCLEOTIDE SEQUENCE</scope>
    <source>
        <strain evidence="9">VKM B-2935</strain>
    </source>
</reference>
<evidence type="ECO:0000256" key="1">
    <source>
        <dbReference type="ARBA" id="ARBA00004127"/>
    </source>
</evidence>
<evidence type="ECO:0000313" key="9">
    <source>
        <dbReference type="EMBL" id="GLK88242.1"/>
    </source>
</evidence>
<dbReference type="PANTHER" id="PTHR30586">
    <property type="entry name" value="ELECTRON TRANSPORT COMPLEX PROTEIN RNFE"/>
    <property type="match status" value="1"/>
</dbReference>
<keyword evidence="3" id="KW-0997">Cell inner membrane</keyword>
<dbReference type="Pfam" id="PF02508">
    <property type="entry name" value="Rnf-Nqr"/>
    <property type="match status" value="1"/>
</dbReference>
<evidence type="ECO:0000256" key="5">
    <source>
        <dbReference type="ARBA" id="ARBA00022967"/>
    </source>
</evidence>
<name>A0A9W6NEX4_9PSED</name>
<keyword evidence="4 8" id="KW-0812">Transmembrane</keyword>
<dbReference type="GO" id="GO:0005886">
    <property type="term" value="C:plasma membrane"/>
    <property type="evidence" value="ECO:0007669"/>
    <property type="project" value="TreeGrafter"/>
</dbReference>